<evidence type="ECO:0000313" key="3">
    <source>
        <dbReference type="EMBL" id="GBM99212.1"/>
    </source>
</evidence>
<dbReference type="OrthoDB" id="6432966at2759"/>
<dbReference type="EMBL" id="BGPR01194002">
    <property type="protein sequence ID" value="GBM99289.1"/>
    <property type="molecule type" value="Genomic_DNA"/>
</dbReference>
<protein>
    <submittedName>
        <fullName evidence="4">Uncharacterized protein</fullName>
    </submittedName>
</protein>
<comment type="caution">
    <text evidence="4">The sequence shown here is derived from an EMBL/GenBank/DDBJ whole genome shotgun (WGS) entry which is preliminary data.</text>
</comment>
<dbReference type="Proteomes" id="UP000499080">
    <property type="component" value="Unassembled WGS sequence"/>
</dbReference>
<proteinExistence type="predicted"/>
<gene>
    <name evidence="4" type="ORF">AVEN_146295_1</name>
    <name evidence="2" type="ORF">AVEN_274655_1</name>
    <name evidence="3" type="ORF">AVEN_34309_1</name>
</gene>
<evidence type="ECO:0000313" key="2">
    <source>
        <dbReference type="EMBL" id="GBM99199.1"/>
    </source>
</evidence>
<dbReference type="EMBL" id="BGPR01193972">
    <property type="protein sequence ID" value="GBM99199.1"/>
    <property type="molecule type" value="Genomic_DNA"/>
</dbReference>
<organism evidence="4 5">
    <name type="scientific">Araneus ventricosus</name>
    <name type="common">Orbweaver spider</name>
    <name type="synonym">Epeira ventricosa</name>
    <dbReference type="NCBI Taxonomy" id="182803"/>
    <lineage>
        <taxon>Eukaryota</taxon>
        <taxon>Metazoa</taxon>
        <taxon>Ecdysozoa</taxon>
        <taxon>Arthropoda</taxon>
        <taxon>Chelicerata</taxon>
        <taxon>Arachnida</taxon>
        <taxon>Araneae</taxon>
        <taxon>Araneomorphae</taxon>
        <taxon>Entelegynae</taxon>
        <taxon>Araneoidea</taxon>
        <taxon>Araneidae</taxon>
        <taxon>Araneus</taxon>
    </lineage>
</organism>
<accession>A0A4Y2KBG9</accession>
<name>A0A4Y2KBG9_ARAVE</name>
<feature type="compositionally biased region" description="Polar residues" evidence="1">
    <location>
        <begin position="19"/>
        <end position="28"/>
    </location>
</feature>
<keyword evidence="5" id="KW-1185">Reference proteome</keyword>
<evidence type="ECO:0000256" key="1">
    <source>
        <dbReference type="SAM" id="MobiDB-lite"/>
    </source>
</evidence>
<feature type="region of interest" description="Disordered" evidence="1">
    <location>
        <begin position="11"/>
        <end position="35"/>
    </location>
</feature>
<evidence type="ECO:0000313" key="5">
    <source>
        <dbReference type="Proteomes" id="UP000499080"/>
    </source>
</evidence>
<feature type="non-terminal residue" evidence="4">
    <location>
        <position position="199"/>
    </location>
</feature>
<reference evidence="4 5" key="1">
    <citation type="journal article" date="2019" name="Sci. Rep.">
        <title>Orb-weaving spider Araneus ventricosus genome elucidates the spidroin gene catalogue.</title>
        <authorList>
            <person name="Kono N."/>
            <person name="Nakamura H."/>
            <person name="Ohtoshi R."/>
            <person name="Moran D.A.P."/>
            <person name="Shinohara A."/>
            <person name="Yoshida Y."/>
            <person name="Fujiwara M."/>
            <person name="Mori M."/>
            <person name="Tomita M."/>
            <person name="Arakawa K."/>
        </authorList>
    </citation>
    <scope>NUCLEOTIDE SEQUENCE [LARGE SCALE GENOMIC DNA]</scope>
</reference>
<sequence>MILSISLQQLKLKPGKRVPQSTPSSPSKTGGREPRCTCAMTIEQMQRAKNGRARYAASVVAGSLPTTLPREYGRLSNHPSSQSVYDNVSTSLRRSTPIPNAVKQTRSDVNLSTIGQRETTLSRTELARAKFAQASMGAGEDAKSVDYGMGMGAILRKASSQDIREGSIKSKSTDNVNTTAVGTTTPGSETAAKKPLSGA</sequence>
<evidence type="ECO:0000313" key="4">
    <source>
        <dbReference type="EMBL" id="GBM99289.1"/>
    </source>
</evidence>
<dbReference type="AlphaFoldDB" id="A0A4Y2KBG9"/>
<feature type="compositionally biased region" description="Polar residues" evidence="1">
    <location>
        <begin position="173"/>
        <end position="188"/>
    </location>
</feature>
<dbReference type="EMBL" id="BGPR01193978">
    <property type="protein sequence ID" value="GBM99212.1"/>
    <property type="molecule type" value="Genomic_DNA"/>
</dbReference>
<feature type="region of interest" description="Disordered" evidence="1">
    <location>
        <begin position="159"/>
        <end position="199"/>
    </location>
</feature>
<feature type="compositionally biased region" description="Basic and acidic residues" evidence="1">
    <location>
        <begin position="162"/>
        <end position="172"/>
    </location>
</feature>